<accession>A0A6N7J143</accession>
<reference evidence="6" key="1">
    <citation type="journal article" date="2020" name="Appl. Environ. Microbiol.">
        <title>Medium-Chain Fatty Acid Synthesis by 'Candidatus Weimeria bifida' gen. nov., sp. nov., and 'Candidatus Pseudoramibacter fermentans' sp. nov.</title>
        <authorList>
            <person name="Scarborough M.J."/>
            <person name="Myers K.S."/>
            <person name="Donohue T.J."/>
            <person name="Noguera D.R."/>
        </authorList>
    </citation>
    <scope>NUCLEOTIDE SEQUENCE</scope>
    <source>
        <strain evidence="6">LCO1.1</strain>
    </source>
</reference>
<protein>
    <submittedName>
        <fullName evidence="6">Bile acid:sodium symporter family protein</fullName>
    </submittedName>
</protein>
<evidence type="ECO:0000256" key="2">
    <source>
        <dbReference type="ARBA" id="ARBA00022692"/>
    </source>
</evidence>
<feature type="transmembrane region" description="Helical" evidence="5">
    <location>
        <begin position="82"/>
        <end position="104"/>
    </location>
</feature>
<proteinExistence type="predicted"/>
<dbReference type="InterPro" id="IPR038770">
    <property type="entry name" value="Na+/solute_symporter_sf"/>
</dbReference>
<feature type="transmembrane region" description="Helical" evidence="5">
    <location>
        <begin position="53"/>
        <end position="70"/>
    </location>
</feature>
<dbReference type="Gene3D" id="1.20.1530.20">
    <property type="match status" value="1"/>
</dbReference>
<sequence length="348" mass="37026">MKKLQKLAKLMSNHTALVVIAFAVVTFIFPAWMAWVNHAWFTDFATNRFTSQTLIIGVIMMSMGMSMTTNDFKILAQRPLDIFIGAAAQYCVMPFLAFALVHLLRLPSDLALGLILVGCCPGGVSSNVMSYLCHGDVAFSVGMTTASTILAPVMTPLLVSLLASGATVHIKAFPMFVSIIETVILPVAVGFALNAFLGKNKRFQEFQKLMPAVAVLGLAFVVGGVVNSQGASFFTSGLVIFLAVFLHNGLGYLLGYVVGIFTGMNKAKRRTISIEVGMQNAGMATNLATTTAQFAAMPNAAIIAAVSCVWHSISGTILAGFFAWLDKKAEEPHNEKAAAVSKNAASAD</sequence>
<gene>
    <name evidence="6" type="ORF">FRC54_07235</name>
</gene>
<dbReference type="EMBL" id="VOGC01000006">
    <property type="protein sequence ID" value="MQN01701.1"/>
    <property type="molecule type" value="Genomic_DNA"/>
</dbReference>
<dbReference type="Pfam" id="PF01758">
    <property type="entry name" value="SBF"/>
    <property type="match status" value="1"/>
</dbReference>
<evidence type="ECO:0000313" key="7">
    <source>
        <dbReference type="Proteomes" id="UP000460257"/>
    </source>
</evidence>
<evidence type="ECO:0000256" key="3">
    <source>
        <dbReference type="ARBA" id="ARBA00022989"/>
    </source>
</evidence>
<evidence type="ECO:0000313" key="6">
    <source>
        <dbReference type="EMBL" id="MQN01701.1"/>
    </source>
</evidence>
<evidence type="ECO:0000256" key="4">
    <source>
        <dbReference type="ARBA" id="ARBA00023136"/>
    </source>
</evidence>
<feature type="transmembrane region" description="Helical" evidence="5">
    <location>
        <begin position="238"/>
        <end position="261"/>
    </location>
</feature>
<dbReference type="GO" id="GO:0016020">
    <property type="term" value="C:membrane"/>
    <property type="evidence" value="ECO:0007669"/>
    <property type="project" value="UniProtKB-SubCell"/>
</dbReference>
<evidence type="ECO:0000256" key="5">
    <source>
        <dbReference type="SAM" id="Phobius"/>
    </source>
</evidence>
<keyword evidence="2 5" id="KW-0812">Transmembrane</keyword>
<feature type="transmembrane region" description="Helical" evidence="5">
    <location>
        <begin position="209"/>
        <end position="226"/>
    </location>
</feature>
<dbReference type="AlphaFoldDB" id="A0A6N7J143"/>
<organism evidence="6 7">
    <name type="scientific">Candidatus Weimeria bifida</name>
    <dbReference type="NCBI Taxonomy" id="2599074"/>
    <lineage>
        <taxon>Bacteria</taxon>
        <taxon>Bacillati</taxon>
        <taxon>Bacillota</taxon>
        <taxon>Clostridia</taxon>
        <taxon>Lachnospirales</taxon>
        <taxon>Lachnospiraceae</taxon>
        <taxon>Candidatus Weimeria</taxon>
    </lineage>
</organism>
<dbReference type="Proteomes" id="UP000460257">
    <property type="component" value="Unassembled WGS sequence"/>
</dbReference>
<comment type="caution">
    <text evidence="6">The sequence shown here is derived from an EMBL/GenBank/DDBJ whole genome shotgun (WGS) entry which is preliminary data.</text>
</comment>
<feature type="transmembrane region" description="Helical" evidence="5">
    <location>
        <begin position="139"/>
        <end position="163"/>
    </location>
</feature>
<keyword evidence="3 5" id="KW-1133">Transmembrane helix</keyword>
<feature type="transmembrane region" description="Helical" evidence="5">
    <location>
        <begin position="110"/>
        <end position="132"/>
    </location>
</feature>
<keyword evidence="4 5" id="KW-0472">Membrane</keyword>
<comment type="subcellular location">
    <subcellularLocation>
        <location evidence="1">Membrane</location>
        <topology evidence="1">Multi-pass membrane protein</topology>
    </subcellularLocation>
</comment>
<dbReference type="InterPro" id="IPR002657">
    <property type="entry name" value="BilAc:Na_symport/Acr3"/>
</dbReference>
<evidence type="ECO:0000256" key="1">
    <source>
        <dbReference type="ARBA" id="ARBA00004141"/>
    </source>
</evidence>
<name>A0A6N7J143_9FIRM</name>
<dbReference type="PANTHER" id="PTHR10361">
    <property type="entry name" value="SODIUM-BILE ACID COTRANSPORTER"/>
    <property type="match status" value="1"/>
</dbReference>
<keyword evidence="7" id="KW-1185">Reference proteome</keyword>
<feature type="transmembrane region" description="Helical" evidence="5">
    <location>
        <begin position="300"/>
        <end position="325"/>
    </location>
</feature>
<feature type="transmembrane region" description="Helical" evidence="5">
    <location>
        <begin position="175"/>
        <end position="197"/>
    </location>
</feature>
<dbReference type="PANTHER" id="PTHR10361:SF28">
    <property type="entry name" value="P3 PROTEIN-RELATED"/>
    <property type="match status" value="1"/>
</dbReference>
<feature type="transmembrane region" description="Helical" evidence="5">
    <location>
        <begin position="12"/>
        <end position="33"/>
    </location>
</feature>
<dbReference type="InterPro" id="IPR004710">
    <property type="entry name" value="Bilac:Na_transpt"/>
</dbReference>